<dbReference type="RefSeq" id="WP_134372088.1">
    <property type="nucleotide sequence ID" value="NZ_SOGO01000010.1"/>
</dbReference>
<comment type="caution">
    <text evidence="2">The sequence shown here is derived from an EMBL/GenBank/DDBJ whole genome shotgun (WGS) entry which is preliminary data.</text>
</comment>
<protein>
    <recommendedName>
        <fullName evidence="4">Transposase</fullName>
    </recommendedName>
</protein>
<dbReference type="InterPro" id="IPR009057">
    <property type="entry name" value="Homeodomain-like_sf"/>
</dbReference>
<feature type="coiled-coil region" evidence="1">
    <location>
        <begin position="61"/>
        <end position="88"/>
    </location>
</feature>
<dbReference type="SUPFAM" id="SSF46689">
    <property type="entry name" value="Homeodomain-like"/>
    <property type="match status" value="1"/>
</dbReference>
<organism evidence="2 3">
    <name type="scientific">Cryobacterium sandaracinum</name>
    <dbReference type="NCBI Taxonomy" id="1259247"/>
    <lineage>
        <taxon>Bacteria</taxon>
        <taxon>Bacillati</taxon>
        <taxon>Actinomycetota</taxon>
        <taxon>Actinomycetes</taxon>
        <taxon>Micrococcales</taxon>
        <taxon>Microbacteriaceae</taxon>
        <taxon>Cryobacterium</taxon>
    </lineage>
</organism>
<evidence type="ECO:0000256" key="1">
    <source>
        <dbReference type="SAM" id="Coils"/>
    </source>
</evidence>
<dbReference type="Gene3D" id="1.10.10.60">
    <property type="entry name" value="Homeodomain-like"/>
    <property type="match status" value="1"/>
</dbReference>
<accession>A0ABY2JKP4</accession>
<reference evidence="2 3" key="1">
    <citation type="submission" date="2019-03" db="EMBL/GenBank/DDBJ databases">
        <title>Genomics of glacier-inhabiting Cryobacterium strains.</title>
        <authorList>
            <person name="Liu Q."/>
            <person name="Xin Y.-H."/>
        </authorList>
    </citation>
    <scope>NUCLEOTIDE SEQUENCE [LARGE SCALE GENOMIC DNA]</scope>
    <source>
        <strain evidence="2 3">TMT2-16</strain>
    </source>
</reference>
<name>A0ABY2JKP4_9MICO</name>
<keyword evidence="3" id="KW-1185">Reference proteome</keyword>
<evidence type="ECO:0000313" key="2">
    <source>
        <dbReference type="EMBL" id="TFD06076.1"/>
    </source>
</evidence>
<sequence length="103" mass="11777">MEHEKHKHFSPEFRAAAVTRVAEGDKSIVKVAAALGINHRTLWTWVNAARLKTIDPAGELTPQARKRIRDLEKENALLRRDLDFEKKAKAFFLELDQNDNGSK</sequence>
<keyword evidence="1" id="KW-0175">Coiled coil</keyword>
<dbReference type="Proteomes" id="UP000297851">
    <property type="component" value="Unassembled WGS sequence"/>
</dbReference>
<gene>
    <name evidence="2" type="ORF">E3T25_03090</name>
</gene>
<proteinExistence type="predicted"/>
<evidence type="ECO:0000313" key="3">
    <source>
        <dbReference type="Proteomes" id="UP000297851"/>
    </source>
</evidence>
<evidence type="ECO:0008006" key="4">
    <source>
        <dbReference type="Google" id="ProtNLM"/>
    </source>
</evidence>
<dbReference type="InterPro" id="IPR002514">
    <property type="entry name" value="Transposase_8"/>
</dbReference>
<dbReference type="Pfam" id="PF01527">
    <property type="entry name" value="HTH_Tnp_1"/>
    <property type="match status" value="1"/>
</dbReference>
<dbReference type="EMBL" id="SOGO01000010">
    <property type="protein sequence ID" value="TFD06076.1"/>
    <property type="molecule type" value="Genomic_DNA"/>
</dbReference>